<dbReference type="Proteomes" id="UP000617340">
    <property type="component" value="Unassembled WGS sequence"/>
</dbReference>
<evidence type="ECO:0000313" key="1">
    <source>
        <dbReference type="EMBL" id="KAF7413707.1"/>
    </source>
</evidence>
<evidence type="ECO:0000313" key="2">
    <source>
        <dbReference type="Proteomes" id="UP000617340"/>
    </source>
</evidence>
<name>A0A834KVL8_VESGE</name>
<organism evidence="1 2">
    <name type="scientific">Vespula germanica</name>
    <name type="common">German yellow jacket</name>
    <name type="synonym">Paravespula germanica</name>
    <dbReference type="NCBI Taxonomy" id="30212"/>
    <lineage>
        <taxon>Eukaryota</taxon>
        <taxon>Metazoa</taxon>
        <taxon>Ecdysozoa</taxon>
        <taxon>Arthropoda</taxon>
        <taxon>Hexapoda</taxon>
        <taxon>Insecta</taxon>
        <taxon>Pterygota</taxon>
        <taxon>Neoptera</taxon>
        <taxon>Endopterygota</taxon>
        <taxon>Hymenoptera</taxon>
        <taxon>Apocrita</taxon>
        <taxon>Aculeata</taxon>
        <taxon>Vespoidea</taxon>
        <taxon>Vespidae</taxon>
        <taxon>Vespinae</taxon>
        <taxon>Vespula</taxon>
    </lineage>
</organism>
<sequence>MARFAAESPSIRVVATAVISVSSYQHHIAKDFWVNAATFAGATASAAGASAAGASAKLFSMENLKRVFVYATETILWCDGGRWSWYGGSGSGGGGGGGGVSDGVSNMPEARACIVRTGFSDNAASRIDHASRSYDVCQLFSRIEKKQNDLYENES</sequence>
<reference evidence="1" key="1">
    <citation type="journal article" date="2020" name="G3 (Bethesda)">
        <title>High-Quality Assemblies for Three Invasive Social Wasps from the &lt;i&gt;Vespula&lt;/i&gt; Genus.</title>
        <authorList>
            <person name="Harrop T.W.R."/>
            <person name="Guhlin J."/>
            <person name="McLaughlin G.M."/>
            <person name="Permina E."/>
            <person name="Stockwell P."/>
            <person name="Gilligan J."/>
            <person name="Le Lec M.F."/>
            <person name="Gruber M.A.M."/>
            <person name="Quinn O."/>
            <person name="Lovegrove M."/>
            <person name="Duncan E.J."/>
            <person name="Remnant E.J."/>
            <person name="Van Eeckhoven J."/>
            <person name="Graham B."/>
            <person name="Knapp R.A."/>
            <person name="Langford K.W."/>
            <person name="Kronenberg Z."/>
            <person name="Press M.O."/>
            <person name="Eacker S.M."/>
            <person name="Wilson-Rankin E.E."/>
            <person name="Purcell J."/>
            <person name="Lester P.J."/>
            <person name="Dearden P.K."/>
        </authorList>
    </citation>
    <scope>NUCLEOTIDE SEQUENCE</scope>
    <source>
        <strain evidence="1">Linc-1</strain>
    </source>
</reference>
<dbReference type="EMBL" id="JACSDZ010000002">
    <property type="protein sequence ID" value="KAF7413707.1"/>
    <property type="molecule type" value="Genomic_DNA"/>
</dbReference>
<proteinExistence type="predicted"/>
<accession>A0A834KVL8</accession>
<dbReference type="AlphaFoldDB" id="A0A834KVL8"/>
<keyword evidence="2" id="KW-1185">Reference proteome</keyword>
<comment type="caution">
    <text evidence="1">The sequence shown here is derived from an EMBL/GenBank/DDBJ whole genome shotgun (WGS) entry which is preliminary data.</text>
</comment>
<protein>
    <submittedName>
        <fullName evidence="1">Uncharacterized protein</fullName>
    </submittedName>
</protein>
<gene>
    <name evidence="1" type="ORF">HZH68_002196</name>
</gene>